<dbReference type="InterPro" id="IPR001360">
    <property type="entry name" value="Glyco_hydro_1"/>
</dbReference>
<dbReference type="NCBIfam" id="NF007154">
    <property type="entry name" value="PRK09589.1"/>
    <property type="match status" value="1"/>
</dbReference>
<dbReference type="IntAct" id="Q8D020">
    <property type="interactions" value="4"/>
</dbReference>
<dbReference type="PANTHER" id="PTHR10353">
    <property type="entry name" value="GLYCOSYL HYDROLASE"/>
    <property type="match status" value="1"/>
</dbReference>
<dbReference type="EMBL" id="AE009952">
    <property type="protein sequence ID" value="AAM86483.1"/>
    <property type="molecule type" value="Genomic_DNA"/>
</dbReference>
<evidence type="ECO:0000256" key="1">
    <source>
        <dbReference type="ARBA" id="ARBA00010838"/>
    </source>
</evidence>
<protein>
    <submittedName>
        <fullName evidence="7">6-phospho-beta-glucosidase A</fullName>
    </submittedName>
</protein>
<dbReference type="PANTHER" id="PTHR10353:SF122">
    <property type="entry name" value="6-PHOSPHO-BETA-GLUCOSIDASE ASCB-RELATED"/>
    <property type="match status" value="1"/>
</dbReference>
<dbReference type="Proteomes" id="UP000002490">
    <property type="component" value="Chromosome"/>
</dbReference>
<dbReference type="SUPFAM" id="SSF51445">
    <property type="entry name" value="(Trans)glycosidases"/>
    <property type="match status" value="1"/>
</dbReference>
<dbReference type="AlphaFoldDB" id="Q8D020"/>
<dbReference type="PRINTS" id="PR00131">
    <property type="entry name" value="GLHYDRLASE1"/>
</dbReference>
<dbReference type="PROSITE" id="PS00653">
    <property type="entry name" value="GLYCOSYL_HYDROL_F1_2"/>
    <property type="match status" value="1"/>
</dbReference>
<dbReference type="GO" id="GO:0004553">
    <property type="term" value="F:hydrolase activity, hydrolyzing O-glycosyl compounds"/>
    <property type="evidence" value="ECO:0007669"/>
    <property type="project" value="InterPro"/>
</dbReference>
<dbReference type="NCBIfam" id="NF011589">
    <property type="entry name" value="PRK15014.1"/>
    <property type="match status" value="1"/>
</dbReference>
<dbReference type="InterPro" id="IPR017853">
    <property type="entry name" value="GH"/>
</dbReference>
<evidence type="ECO:0000256" key="2">
    <source>
        <dbReference type="ARBA" id="ARBA00022801"/>
    </source>
</evidence>
<dbReference type="InterPro" id="IPR018120">
    <property type="entry name" value="Glyco_hydro_1_AS"/>
</dbReference>
<accession>Q8D020</accession>
<proteinExistence type="inferred from homology"/>
<dbReference type="PROSITE" id="PS00572">
    <property type="entry name" value="GLYCOSYL_HYDROL_F1_1"/>
    <property type="match status" value="1"/>
</dbReference>
<evidence type="ECO:0000313" key="8">
    <source>
        <dbReference type="Proteomes" id="UP000002490"/>
    </source>
</evidence>
<dbReference type="InterPro" id="IPR033132">
    <property type="entry name" value="GH_1_N_CS"/>
</dbReference>
<dbReference type="Gene3D" id="3.20.20.80">
    <property type="entry name" value="Glycosidases"/>
    <property type="match status" value="1"/>
</dbReference>
<organism evidence="7 8">
    <name type="scientific">Yersinia pestis</name>
    <dbReference type="NCBI Taxonomy" id="632"/>
    <lineage>
        <taxon>Bacteria</taxon>
        <taxon>Pseudomonadati</taxon>
        <taxon>Pseudomonadota</taxon>
        <taxon>Gammaproteobacteria</taxon>
        <taxon>Enterobacterales</taxon>
        <taxon>Yersiniaceae</taxon>
        <taxon>Yersinia</taxon>
    </lineage>
</organism>
<evidence type="ECO:0000256" key="5">
    <source>
        <dbReference type="RuleBase" id="RU003690"/>
    </source>
</evidence>
<dbReference type="GO" id="GO:0005975">
    <property type="term" value="P:carbohydrate metabolic process"/>
    <property type="evidence" value="ECO:0007669"/>
    <property type="project" value="InterPro"/>
</dbReference>
<comment type="similarity">
    <text evidence="1 5">Belongs to the glycosyl hydrolase 1 family.</text>
</comment>
<accession>Q74WI5</accession>
<feature type="active site" description="Nucleophile" evidence="4">
    <location>
        <position position="385"/>
    </location>
</feature>
<evidence type="ECO:0000256" key="4">
    <source>
        <dbReference type="PROSITE-ProRule" id="PRU10055"/>
    </source>
</evidence>
<gene>
    <name evidence="7" type="primary">bglA</name>
    <name evidence="7" type="ordered locus">y2932</name>
</gene>
<dbReference type="DNASU" id="1147879"/>
<keyword evidence="2 6" id="KW-0378">Hydrolase</keyword>
<evidence type="ECO:0000313" key="7">
    <source>
        <dbReference type="EMBL" id="AAM86483.1"/>
    </source>
</evidence>
<evidence type="ECO:0000256" key="3">
    <source>
        <dbReference type="ARBA" id="ARBA00023295"/>
    </source>
</evidence>
<reference evidence="7 8" key="1">
    <citation type="journal article" date="2002" name="J. Bacteriol.">
        <title>Genome sequence of Yersinia pestis KIM.</title>
        <authorList>
            <person name="Deng W."/>
            <person name="Burland V."/>
            <person name="Plunkett G.III."/>
            <person name="Boutin A."/>
            <person name="Mayhew G.F."/>
            <person name="Liss P."/>
            <person name="Perna N.T."/>
            <person name="Rose D.J."/>
            <person name="Mau B."/>
            <person name="Zhou S."/>
            <person name="Schwartz D.C."/>
            <person name="Fetherston J.D."/>
            <person name="Lindler L.E."/>
            <person name="Brubaker R.R."/>
            <person name="Plana G.V."/>
            <person name="Straley S.C."/>
            <person name="McDonough K.A."/>
            <person name="Nilles M.L."/>
            <person name="Matson J.S."/>
            <person name="Blattner F.R."/>
            <person name="Perry R.D."/>
        </authorList>
    </citation>
    <scope>NUCLEOTIDE SEQUENCE [LARGE SCALE GENOMIC DNA]</scope>
    <source>
        <strain evidence="8">KIM10+ / Biovar Mediaevalis</strain>
    </source>
</reference>
<name>Q8D020_YERPE</name>
<dbReference type="KEGG" id="ypk:y2932"/>
<evidence type="ECO:0000256" key="6">
    <source>
        <dbReference type="RuleBase" id="RU004468"/>
    </source>
</evidence>
<dbReference type="HOGENOM" id="CLU_001859_0_2_6"/>
<dbReference type="FunFam" id="3.20.20.80:FF:000004">
    <property type="entry name" value="Beta-glucosidase 6-phospho-beta-glucosidase"/>
    <property type="match status" value="1"/>
</dbReference>
<keyword evidence="3 6" id="KW-0326">Glycosidase</keyword>
<dbReference type="Pfam" id="PF00232">
    <property type="entry name" value="Glyco_hydro_1"/>
    <property type="match status" value="1"/>
</dbReference>
<sequence length="487" mass="55713">MPAVIREIVMSYQQLPKDFLWGGAVAAHQVEGGWDKGGKGVSIADVLSGGSHGVDRVMTDGVLEGYRYPNHEAVDFYSHYKEDIALFAEMGFKCFRTSIAWTRIFPHGDEQQPNEAGLQFYDDMFDELLKYGIEPVITLSHFEMPWHLVKEYGGWKNRKVVDFFVKFSEVVMARYKSKVKYWMTFNEINNQRNWKYPLFGYCCSGVVFTEQENPEETLYQVLHHQFVASAKVVKLGHAINPEFKIGCMVAMVPLYPFSCHPDDMMYSVEAMRERYLFGDVHMRGYYPSYILQEWARRGFNIHMEEGDLETLRDGCADYMGLSYYMSNAVSAINPGSGNSLSGFEGSVPNPHVKASDWGWQIDPVGLRYSLSVLYERYQKPLFIVENGFGAIDKVAADGMVHDDYRIAYLKAHIEQMKKAVFEDGVDLMGYTPWGCIDCVSFTTGEYSKRYGFIYVDKNDDGTGTMARSRKLSFDWYKKVIASNGEVL</sequence>